<name>A0ABQ1GUS1_9BACL</name>
<dbReference type="Proteomes" id="UP000617979">
    <property type="component" value="Unassembled WGS sequence"/>
</dbReference>
<protein>
    <submittedName>
        <fullName evidence="1">Uncharacterized protein</fullName>
    </submittedName>
</protein>
<evidence type="ECO:0000313" key="1">
    <source>
        <dbReference type="EMBL" id="GGA50491.1"/>
    </source>
</evidence>
<dbReference type="RefSeq" id="WP_188432818.1">
    <property type="nucleotide sequence ID" value="NZ_BMEX01000009.1"/>
</dbReference>
<gene>
    <name evidence="1" type="ORF">GCM10007416_24550</name>
</gene>
<organism evidence="1 2">
    <name type="scientific">Kroppenstedtia guangzhouensis</name>
    <dbReference type="NCBI Taxonomy" id="1274356"/>
    <lineage>
        <taxon>Bacteria</taxon>
        <taxon>Bacillati</taxon>
        <taxon>Bacillota</taxon>
        <taxon>Bacilli</taxon>
        <taxon>Bacillales</taxon>
        <taxon>Thermoactinomycetaceae</taxon>
        <taxon>Kroppenstedtia</taxon>
    </lineage>
</organism>
<reference evidence="2" key="1">
    <citation type="journal article" date="2019" name="Int. J. Syst. Evol. Microbiol.">
        <title>The Global Catalogue of Microorganisms (GCM) 10K type strain sequencing project: providing services to taxonomists for standard genome sequencing and annotation.</title>
        <authorList>
            <consortium name="The Broad Institute Genomics Platform"/>
            <consortium name="The Broad Institute Genome Sequencing Center for Infectious Disease"/>
            <person name="Wu L."/>
            <person name="Ma J."/>
        </authorList>
    </citation>
    <scope>NUCLEOTIDE SEQUENCE [LARGE SCALE GENOMIC DNA]</scope>
    <source>
        <strain evidence="2">CGMCC 1.12404</strain>
    </source>
</reference>
<sequence>MFAGGKRAEVTIQVEIQAHLPDGAPEDVVRTVKENGRTLKFRECEFEED</sequence>
<accession>A0ABQ1GUS1</accession>
<comment type="caution">
    <text evidence="1">The sequence shown here is derived from an EMBL/GenBank/DDBJ whole genome shotgun (WGS) entry which is preliminary data.</text>
</comment>
<dbReference type="EMBL" id="BMEX01000009">
    <property type="protein sequence ID" value="GGA50491.1"/>
    <property type="molecule type" value="Genomic_DNA"/>
</dbReference>
<keyword evidence="2" id="KW-1185">Reference proteome</keyword>
<evidence type="ECO:0000313" key="2">
    <source>
        <dbReference type="Proteomes" id="UP000617979"/>
    </source>
</evidence>
<proteinExistence type="predicted"/>